<dbReference type="EMBL" id="CP034036">
    <property type="protein sequence ID" value="QCR06583.1"/>
    <property type="molecule type" value="Genomic_DNA"/>
</dbReference>
<dbReference type="InterPro" id="IPR017738">
    <property type="entry name" value="T6SS-assoc_VCA0118"/>
</dbReference>
<evidence type="ECO:0000313" key="2">
    <source>
        <dbReference type="EMBL" id="PWC23912.1"/>
    </source>
</evidence>
<dbReference type="Proteomes" id="UP000295985">
    <property type="component" value="Unassembled WGS sequence"/>
</dbReference>
<evidence type="ECO:0000313" key="4">
    <source>
        <dbReference type="Proteomes" id="UP000295985"/>
    </source>
</evidence>
<dbReference type="AlphaFoldDB" id="A0A2U1UQR0"/>
<sequence>MKNGFWYVAAGCIALAALSVGAKASSKNFDGVLHCRKIESGIDRIGCYDKSLPPTYTKNDQKLEDRDQCQDETNGTKRLACYDRFFPTTFTKSKVSDQPTPENKGSWSVHTKISPIDDSQNVVVSLGANETFASPFGGSVRPELNILCRERKTELYINWDVYLGLDETRMLHRLDKQKAVTRTWSISTDTKAVFYNGRTIDFIKSLMSAEKMYAQITPYNENSAAVTFDLKGLSEAIKPLQKACGWK</sequence>
<protein>
    <submittedName>
        <fullName evidence="2">Type VI secretion protein</fullName>
    </submittedName>
</protein>
<accession>A0A2U1UQR0</accession>
<proteinExistence type="predicted"/>
<keyword evidence="1" id="KW-0732">Signal</keyword>
<dbReference type="OrthoDB" id="7831428at2"/>
<organism evidence="2 4">
    <name type="scientific">Brenneria nigrifluens DSM 30175 = ATCC 13028</name>
    <dbReference type="NCBI Taxonomy" id="1121120"/>
    <lineage>
        <taxon>Bacteria</taxon>
        <taxon>Pseudomonadati</taxon>
        <taxon>Pseudomonadota</taxon>
        <taxon>Gammaproteobacteria</taxon>
        <taxon>Enterobacterales</taxon>
        <taxon>Pectobacteriaceae</taxon>
        <taxon>Brenneria</taxon>
    </lineage>
</organism>
<reference evidence="3 5" key="2">
    <citation type="submission" date="2018-11" db="EMBL/GenBank/DDBJ databases">
        <title>Genome sequences of Brenneria nigrifluens and Brenneria rubrifaciens.</title>
        <authorList>
            <person name="Poret-Peterson A.T."/>
            <person name="McClean A.E."/>
            <person name="Kluepfel D.A."/>
        </authorList>
    </citation>
    <scope>NUCLEOTIDE SEQUENCE [LARGE SCALE GENOMIC DNA]</scope>
    <source>
        <strain evidence="3 5">ATCC 13028</strain>
    </source>
</reference>
<evidence type="ECO:0000313" key="5">
    <source>
        <dbReference type="Proteomes" id="UP000303847"/>
    </source>
</evidence>
<evidence type="ECO:0000256" key="1">
    <source>
        <dbReference type="SAM" id="SignalP"/>
    </source>
</evidence>
<dbReference type="Proteomes" id="UP000303847">
    <property type="component" value="Chromosome"/>
</dbReference>
<feature type="signal peptide" evidence="1">
    <location>
        <begin position="1"/>
        <end position="24"/>
    </location>
</feature>
<reference evidence="2 4" key="1">
    <citation type="submission" date="2018-04" db="EMBL/GenBank/DDBJ databases">
        <title>Brenneria corticis sp.nov.</title>
        <authorList>
            <person name="Li Y."/>
        </authorList>
    </citation>
    <scope>NUCLEOTIDE SEQUENCE [LARGE SCALE GENOMIC DNA]</scope>
    <source>
        <strain evidence="2 4">LMG 2694</strain>
    </source>
</reference>
<name>A0A2U1UQR0_9GAMM</name>
<keyword evidence="5" id="KW-1185">Reference proteome</keyword>
<gene>
    <name evidence="2" type="ORF">DDT54_12325</name>
    <name evidence="3" type="ORF">EH206_21970</name>
</gene>
<feature type="chain" id="PRO_5015756582" evidence="1">
    <location>
        <begin position="25"/>
        <end position="247"/>
    </location>
</feature>
<dbReference type="RefSeq" id="WP_009114952.1">
    <property type="nucleotide sequence ID" value="NZ_CP034036.1"/>
</dbReference>
<dbReference type="Pfam" id="PF11319">
    <property type="entry name" value="VasI"/>
    <property type="match status" value="1"/>
</dbReference>
<evidence type="ECO:0000313" key="3">
    <source>
        <dbReference type="EMBL" id="QCR06583.1"/>
    </source>
</evidence>
<dbReference type="EMBL" id="QDKK01000018">
    <property type="protein sequence ID" value="PWC23912.1"/>
    <property type="molecule type" value="Genomic_DNA"/>
</dbReference>